<evidence type="ECO:0000313" key="2">
    <source>
        <dbReference type="EMBL" id="PHK06686.1"/>
    </source>
</evidence>
<feature type="domain" description="HTH cro/C1-type" evidence="1">
    <location>
        <begin position="10"/>
        <end position="65"/>
    </location>
</feature>
<organism evidence="2 3">
    <name type="scientific">Nostoc linckia z8</name>
    <dbReference type="NCBI Taxonomy" id="1628746"/>
    <lineage>
        <taxon>Bacteria</taxon>
        <taxon>Bacillati</taxon>
        <taxon>Cyanobacteriota</taxon>
        <taxon>Cyanophyceae</taxon>
        <taxon>Nostocales</taxon>
        <taxon>Nostocaceae</taxon>
        <taxon>Nostoc</taxon>
    </lineage>
</organism>
<dbReference type="AlphaFoldDB" id="A0A9Q5ZGC3"/>
<dbReference type="SMART" id="SM00530">
    <property type="entry name" value="HTH_XRE"/>
    <property type="match status" value="1"/>
</dbReference>
<dbReference type="Gene3D" id="1.10.260.40">
    <property type="entry name" value="lambda repressor-like DNA-binding domains"/>
    <property type="match status" value="1"/>
</dbReference>
<dbReference type="EMBL" id="LAHD01000005">
    <property type="protein sequence ID" value="PHK06686.1"/>
    <property type="molecule type" value="Genomic_DNA"/>
</dbReference>
<evidence type="ECO:0000259" key="1">
    <source>
        <dbReference type="PROSITE" id="PS50943"/>
    </source>
</evidence>
<dbReference type="InterPro" id="IPR010982">
    <property type="entry name" value="Lambda_DNA-bd_dom_sf"/>
</dbReference>
<reference evidence="2 3" key="1">
    <citation type="submission" date="2015-02" db="EMBL/GenBank/DDBJ databases">
        <title>Nostoc linckia genome annotation.</title>
        <authorList>
            <person name="Zhou Z."/>
        </authorList>
    </citation>
    <scope>NUCLEOTIDE SEQUENCE [LARGE SCALE GENOMIC DNA]</scope>
    <source>
        <strain evidence="3">z8</strain>
    </source>
</reference>
<dbReference type="InterPro" id="IPR001387">
    <property type="entry name" value="Cro/C1-type_HTH"/>
</dbReference>
<dbReference type="PROSITE" id="PS50943">
    <property type="entry name" value="HTH_CROC1"/>
    <property type="match status" value="1"/>
</dbReference>
<proteinExistence type="predicted"/>
<dbReference type="Proteomes" id="UP000222310">
    <property type="component" value="Unassembled WGS sequence"/>
</dbReference>
<protein>
    <recommendedName>
        <fullName evidence="1">HTH cro/C1-type domain-containing protein</fullName>
    </recommendedName>
</protein>
<dbReference type="GeneID" id="57094383"/>
<sequence>MEKQKLADIVQEIRIQRKYSQEDLGMRLGVSQTTIRNWEQARTWPTIDNLIAIAEAWGQGDVLQLLAVVKGEEQQHHHPKPKVAEDMLSSIRSLDKTEQVKLLHLIVDIVAG</sequence>
<evidence type="ECO:0000313" key="3">
    <source>
        <dbReference type="Proteomes" id="UP000222310"/>
    </source>
</evidence>
<gene>
    <name evidence="2" type="ORF">VF08_02805</name>
</gene>
<dbReference type="GO" id="GO:0003677">
    <property type="term" value="F:DNA binding"/>
    <property type="evidence" value="ECO:0007669"/>
    <property type="project" value="InterPro"/>
</dbReference>
<comment type="caution">
    <text evidence="2">The sequence shown here is derived from an EMBL/GenBank/DDBJ whole genome shotgun (WGS) entry which is preliminary data.</text>
</comment>
<dbReference type="Pfam" id="PF01381">
    <property type="entry name" value="HTH_3"/>
    <property type="match status" value="1"/>
</dbReference>
<dbReference type="CDD" id="cd00093">
    <property type="entry name" value="HTH_XRE"/>
    <property type="match status" value="1"/>
</dbReference>
<dbReference type="RefSeq" id="WP_099066609.1">
    <property type="nucleotide sequence ID" value="NZ_LAHD01000005.1"/>
</dbReference>
<accession>A0A9Q5ZGC3</accession>
<dbReference type="SUPFAM" id="SSF47413">
    <property type="entry name" value="lambda repressor-like DNA-binding domains"/>
    <property type="match status" value="1"/>
</dbReference>
<name>A0A9Q5ZGC3_NOSLI</name>